<dbReference type="SMART" id="SM00354">
    <property type="entry name" value="HTH_LACI"/>
    <property type="match status" value="1"/>
</dbReference>
<dbReference type="Proteomes" id="UP000221369">
    <property type="component" value="Unassembled WGS sequence"/>
</dbReference>
<dbReference type="PROSITE" id="PS50932">
    <property type="entry name" value="HTH_LACI_2"/>
    <property type="match status" value="1"/>
</dbReference>
<dbReference type="PANTHER" id="PTHR30146">
    <property type="entry name" value="LACI-RELATED TRANSCRIPTIONAL REPRESSOR"/>
    <property type="match status" value="1"/>
</dbReference>
<dbReference type="EMBL" id="PDJE01000001">
    <property type="protein sequence ID" value="PFG29150.1"/>
    <property type="molecule type" value="Genomic_DNA"/>
</dbReference>
<reference evidence="5 6" key="1">
    <citation type="submission" date="2017-10" db="EMBL/GenBank/DDBJ databases">
        <title>Sequencing the genomes of 1000 actinobacteria strains.</title>
        <authorList>
            <person name="Klenk H.-P."/>
        </authorList>
    </citation>
    <scope>NUCLEOTIDE SEQUENCE [LARGE SCALE GENOMIC DNA]</scope>
    <source>
        <strain evidence="5 6">DSM 21798</strain>
    </source>
</reference>
<dbReference type="GO" id="GO:0000976">
    <property type="term" value="F:transcription cis-regulatory region binding"/>
    <property type="evidence" value="ECO:0007669"/>
    <property type="project" value="TreeGrafter"/>
</dbReference>
<protein>
    <submittedName>
        <fullName evidence="5">LacI family transcriptional regulator</fullName>
    </submittedName>
</protein>
<dbReference type="GO" id="GO:0003700">
    <property type="term" value="F:DNA-binding transcription factor activity"/>
    <property type="evidence" value="ECO:0007669"/>
    <property type="project" value="TreeGrafter"/>
</dbReference>
<dbReference type="Pfam" id="PF13377">
    <property type="entry name" value="Peripla_BP_3"/>
    <property type="match status" value="1"/>
</dbReference>
<sequence length="352" mass="37190">MLIAASTNQMSAADGVLMSALADVAKLAGVSKSTASRALSGGGYVSEATRRKVSSAAEKLGYVASPNAASLVTGRTKTVGVMIPFISRWFFGEVLEGIESQLRAHGYDMTLYNVHPSERSDDVFDYFLARKRFDGVIAVAVEPVDSDIAHLRGLGRPVVGIGGHVPGIASVAIDDVAVARLATEHLIGLGHTSIVHLGGDSGPRSDFSVPRKRRQGYEQAMQAAGLPTGRVLDADMSIPDGYEAAVEVLTDARDRPTAIFAACDELAIGAIIAARRLGIDVPGQLSVIGIDGHECAPMFSLTTFEQSPHEQGMQIVNTLLDAVDRGVEPDEGVVYHPTRLKVRNSTSALRSS</sequence>
<evidence type="ECO:0000313" key="5">
    <source>
        <dbReference type="EMBL" id="PFG29150.1"/>
    </source>
</evidence>
<evidence type="ECO:0000259" key="4">
    <source>
        <dbReference type="PROSITE" id="PS50932"/>
    </source>
</evidence>
<dbReference type="InterPro" id="IPR028082">
    <property type="entry name" value="Peripla_BP_I"/>
</dbReference>
<keyword evidence="1" id="KW-0805">Transcription regulation</keyword>
<keyword evidence="2" id="KW-0238">DNA-binding</keyword>
<gene>
    <name evidence="5" type="ORF">ATJ78_0046</name>
</gene>
<dbReference type="Pfam" id="PF00356">
    <property type="entry name" value="LacI"/>
    <property type="match status" value="1"/>
</dbReference>
<accession>A0A2A9DT97</accession>
<proteinExistence type="predicted"/>
<feature type="domain" description="HTH lacI-type" evidence="4">
    <location>
        <begin position="21"/>
        <end position="73"/>
    </location>
</feature>
<evidence type="ECO:0000313" key="6">
    <source>
        <dbReference type="Proteomes" id="UP000221369"/>
    </source>
</evidence>
<dbReference type="Gene3D" id="3.40.50.2300">
    <property type="match status" value="2"/>
</dbReference>
<dbReference type="InterPro" id="IPR010982">
    <property type="entry name" value="Lambda_DNA-bd_dom_sf"/>
</dbReference>
<evidence type="ECO:0000256" key="1">
    <source>
        <dbReference type="ARBA" id="ARBA00023015"/>
    </source>
</evidence>
<comment type="caution">
    <text evidence="5">The sequence shown here is derived from an EMBL/GenBank/DDBJ whole genome shotgun (WGS) entry which is preliminary data.</text>
</comment>
<dbReference type="CDD" id="cd01392">
    <property type="entry name" value="HTH_LacI"/>
    <property type="match status" value="1"/>
</dbReference>
<dbReference type="PANTHER" id="PTHR30146:SF109">
    <property type="entry name" value="HTH-TYPE TRANSCRIPTIONAL REGULATOR GALS"/>
    <property type="match status" value="1"/>
</dbReference>
<evidence type="ECO:0000256" key="3">
    <source>
        <dbReference type="ARBA" id="ARBA00023163"/>
    </source>
</evidence>
<keyword evidence="3" id="KW-0804">Transcription</keyword>
<keyword evidence="6" id="KW-1185">Reference proteome</keyword>
<dbReference type="InterPro" id="IPR046335">
    <property type="entry name" value="LacI/GalR-like_sensor"/>
</dbReference>
<dbReference type="AlphaFoldDB" id="A0A2A9DT97"/>
<dbReference type="SUPFAM" id="SSF47413">
    <property type="entry name" value="lambda repressor-like DNA-binding domains"/>
    <property type="match status" value="1"/>
</dbReference>
<dbReference type="InterPro" id="IPR000843">
    <property type="entry name" value="HTH_LacI"/>
</dbReference>
<dbReference type="Gene3D" id="1.10.260.40">
    <property type="entry name" value="lambda repressor-like DNA-binding domains"/>
    <property type="match status" value="1"/>
</dbReference>
<organism evidence="5 6">
    <name type="scientific">Paramicrobacterium agarici</name>
    <dbReference type="NCBI Taxonomy" id="630514"/>
    <lineage>
        <taxon>Bacteria</taxon>
        <taxon>Bacillati</taxon>
        <taxon>Actinomycetota</taxon>
        <taxon>Actinomycetes</taxon>
        <taxon>Micrococcales</taxon>
        <taxon>Microbacteriaceae</taxon>
        <taxon>Paramicrobacterium</taxon>
    </lineage>
</organism>
<evidence type="ECO:0000256" key="2">
    <source>
        <dbReference type="ARBA" id="ARBA00023125"/>
    </source>
</evidence>
<name>A0A2A9DT97_9MICO</name>
<dbReference type="SUPFAM" id="SSF53822">
    <property type="entry name" value="Periplasmic binding protein-like I"/>
    <property type="match status" value="1"/>
</dbReference>
<dbReference type="PROSITE" id="PS00356">
    <property type="entry name" value="HTH_LACI_1"/>
    <property type="match status" value="1"/>
</dbReference>
<dbReference type="CDD" id="cd06267">
    <property type="entry name" value="PBP1_LacI_sugar_binding-like"/>
    <property type="match status" value="1"/>
</dbReference>